<dbReference type="Pfam" id="PF00135">
    <property type="entry name" value="COesterase"/>
    <property type="match status" value="1"/>
</dbReference>
<name>A0A8H6IDK8_9AGAR</name>
<proteinExistence type="inferred from homology"/>
<dbReference type="InterPro" id="IPR002018">
    <property type="entry name" value="CarbesteraseB"/>
</dbReference>
<keyword evidence="5" id="KW-1185">Reference proteome</keyword>
<gene>
    <name evidence="4" type="ORF">DFP72DRAFT_879842</name>
</gene>
<dbReference type="OrthoDB" id="6846267at2759"/>
<dbReference type="EMBL" id="JACGCI010000009">
    <property type="protein sequence ID" value="KAF6761851.1"/>
    <property type="molecule type" value="Genomic_DNA"/>
</dbReference>
<evidence type="ECO:0000259" key="3">
    <source>
        <dbReference type="Pfam" id="PF00135"/>
    </source>
</evidence>
<reference evidence="4 5" key="1">
    <citation type="submission" date="2020-07" db="EMBL/GenBank/DDBJ databases">
        <title>Comparative genomics of pyrophilous fungi reveals a link between fire events and developmental genes.</title>
        <authorList>
            <consortium name="DOE Joint Genome Institute"/>
            <person name="Steindorff A.S."/>
            <person name="Carver A."/>
            <person name="Calhoun S."/>
            <person name="Stillman K."/>
            <person name="Liu H."/>
            <person name="Lipzen A."/>
            <person name="Pangilinan J."/>
            <person name="Labutti K."/>
            <person name="Bruns T.D."/>
            <person name="Grigoriev I.V."/>
        </authorList>
    </citation>
    <scope>NUCLEOTIDE SEQUENCE [LARGE SCALE GENOMIC DNA]</scope>
    <source>
        <strain evidence="4 5">CBS 144469</strain>
    </source>
</reference>
<feature type="domain" description="Carboxylesterase type B" evidence="3">
    <location>
        <begin position="40"/>
        <end position="468"/>
    </location>
</feature>
<evidence type="ECO:0000256" key="2">
    <source>
        <dbReference type="ARBA" id="ARBA00022801"/>
    </source>
</evidence>
<sequence length="533" mass="60152">MTAGVWDHSSEGFLLTTTTYDNMTETHLQEELTRNLARVTVETAYGPVTGGKVDNGTIVFLEIPYALPPRRFEDSKPLPQGYKYKEKEYIFESSYGAQPRNDGQAAGMRFEDKVGLGEPTENPLFLNIHVPPSFPSRKDFPVKVYIHGGFLQFGSPHTLTSQAQYVAAERSEIWVNIGYRLSAFGFLASEKHGLTGNYGFKDQWLALEWVRENIAAFGGAHSVHQLLHHASLLPEGQHAPFSSAVLQSNAILVDPKTPKELQPQFEALCRALDLDPDAEDVFETLRDPSKISAQHITTVIEEERLGVYGTFRGCLSDDWISTSPGPMERQRNGAFSQGLKKRGVRFIVVGDLKEEWYLYSIAHPIRGPHEIVPNLERYFSPALVEKLVRGYPGFPADVLGEEAQRRFGEILSDVQVHLPIWLLTRDLLAHNFPVLRYSIRWTPEQARPYGYVTHGTDRALWALRVPILSEEQQAIAKAWLDAIDEESSRLNEGGNGRSSDDILVLKKDRIIMWKKDEEFGKYERLAESLTSVL</sequence>
<dbReference type="Gene3D" id="3.40.50.1820">
    <property type="entry name" value="alpha/beta hydrolase"/>
    <property type="match status" value="1"/>
</dbReference>
<accession>A0A8H6IDK8</accession>
<dbReference type="InterPro" id="IPR029058">
    <property type="entry name" value="AB_hydrolase_fold"/>
</dbReference>
<dbReference type="AlphaFoldDB" id="A0A8H6IDK8"/>
<dbReference type="Proteomes" id="UP000521943">
    <property type="component" value="Unassembled WGS sequence"/>
</dbReference>
<organism evidence="4 5">
    <name type="scientific">Ephemerocybe angulata</name>
    <dbReference type="NCBI Taxonomy" id="980116"/>
    <lineage>
        <taxon>Eukaryota</taxon>
        <taxon>Fungi</taxon>
        <taxon>Dikarya</taxon>
        <taxon>Basidiomycota</taxon>
        <taxon>Agaricomycotina</taxon>
        <taxon>Agaricomycetes</taxon>
        <taxon>Agaricomycetidae</taxon>
        <taxon>Agaricales</taxon>
        <taxon>Agaricineae</taxon>
        <taxon>Psathyrellaceae</taxon>
        <taxon>Ephemerocybe</taxon>
    </lineage>
</organism>
<comment type="similarity">
    <text evidence="1">Belongs to the type-B carboxylesterase/lipase family.</text>
</comment>
<comment type="caution">
    <text evidence="4">The sequence shown here is derived from an EMBL/GenBank/DDBJ whole genome shotgun (WGS) entry which is preliminary data.</text>
</comment>
<dbReference type="SUPFAM" id="SSF53474">
    <property type="entry name" value="alpha/beta-Hydrolases"/>
    <property type="match status" value="1"/>
</dbReference>
<evidence type="ECO:0000313" key="4">
    <source>
        <dbReference type="EMBL" id="KAF6761851.1"/>
    </source>
</evidence>
<dbReference type="GO" id="GO:0016787">
    <property type="term" value="F:hydrolase activity"/>
    <property type="evidence" value="ECO:0007669"/>
    <property type="project" value="UniProtKB-KW"/>
</dbReference>
<evidence type="ECO:0000313" key="5">
    <source>
        <dbReference type="Proteomes" id="UP000521943"/>
    </source>
</evidence>
<keyword evidence="2 4" id="KW-0378">Hydrolase</keyword>
<evidence type="ECO:0000256" key="1">
    <source>
        <dbReference type="ARBA" id="ARBA00005964"/>
    </source>
</evidence>
<dbReference type="PANTHER" id="PTHR43142">
    <property type="entry name" value="CARBOXYLIC ESTER HYDROLASE"/>
    <property type="match status" value="1"/>
</dbReference>
<protein>
    <submittedName>
        <fullName evidence="4">Alpha/Beta hydrolase protein</fullName>
    </submittedName>
</protein>
<dbReference type="PANTHER" id="PTHR43142:SF1">
    <property type="entry name" value="CARBOXYLIC ESTER HYDROLASE"/>
    <property type="match status" value="1"/>
</dbReference>